<evidence type="ECO:0000313" key="3">
    <source>
        <dbReference type="EMBL" id="KZT41422.1"/>
    </source>
</evidence>
<feature type="compositionally biased region" description="Basic and acidic residues" evidence="1">
    <location>
        <begin position="268"/>
        <end position="286"/>
    </location>
</feature>
<dbReference type="GO" id="GO:0070898">
    <property type="term" value="P:RNA polymerase III preinitiation complex assembly"/>
    <property type="evidence" value="ECO:0007669"/>
    <property type="project" value="TreeGrafter"/>
</dbReference>
<name>A0A166G8J2_9AGAM</name>
<dbReference type="PROSITE" id="PS50090">
    <property type="entry name" value="MYB_LIKE"/>
    <property type="match status" value="1"/>
</dbReference>
<dbReference type="SMART" id="SM00717">
    <property type="entry name" value="SANT"/>
    <property type="match status" value="1"/>
</dbReference>
<feature type="domain" description="Myb-like" evidence="2">
    <location>
        <begin position="458"/>
        <end position="506"/>
    </location>
</feature>
<feature type="region of interest" description="Disordered" evidence="1">
    <location>
        <begin position="330"/>
        <end position="398"/>
    </location>
</feature>
<dbReference type="InterPro" id="IPR001005">
    <property type="entry name" value="SANT/Myb"/>
</dbReference>
<reference evidence="3 4" key="1">
    <citation type="journal article" date="2016" name="Mol. Biol. Evol.">
        <title>Comparative Genomics of Early-Diverging Mushroom-Forming Fungi Provides Insights into the Origins of Lignocellulose Decay Capabilities.</title>
        <authorList>
            <person name="Nagy L.G."/>
            <person name="Riley R."/>
            <person name="Tritt A."/>
            <person name="Adam C."/>
            <person name="Daum C."/>
            <person name="Floudas D."/>
            <person name="Sun H."/>
            <person name="Yadav J.S."/>
            <person name="Pangilinan J."/>
            <person name="Larsson K.H."/>
            <person name="Matsuura K."/>
            <person name="Barry K."/>
            <person name="Labutti K."/>
            <person name="Kuo R."/>
            <person name="Ohm R.A."/>
            <person name="Bhattacharya S.S."/>
            <person name="Shirouzu T."/>
            <person name="Yoshinaga Y."/>
            <person name="Martin F.M."/>
            <person name="Grigoriev I.V."/>
            <person name="Hibbett D.S."/>
        </authorList>
    </citation>
    <scope>NUCLEOTIDE SEQUENCE [LARGE SCALE GENOMIC DNA]</scope>
    <source>
        <strain evidence="3 4">HHB10207 ss-3</strain>
    </source>
</reference>
<dbReference type="Gene3D" id="1.10.10.60">
    <property type="entry name" value="Homeodomain-like"/>
    <property type="match status" value="1"/>
</dbReference>
<dbReference type="PANTHER" id="PTHR22929:SF0">
    <property type="entry name" value="TRANSCRIPTION FACTOR TFIIIB COMPONENT B'' HOMOLOG"/>
    <property type="match status" value="1"/>
</dbReference>
<feature type="compositionally biased region" description="Polar residues" evidence="1">
    <location>
        <begin position="562"/>
        <end position="575"/>
    </location>
</feature>
<dbReference type="Proteomes" id="UP000076798">
    <property type="component" value="Unassembled WGS sequence"/>
</dbReference>
<evidence type="ECO:0000256" key="1">
    <source>
        <dbReference type="SAM" id="MobiDB-lite"/>
    </source>
</evidence>
<dbReference type="GO" id="GO:0000126">
    <property type="term" value="C:transcription factor TFIIIB complex"/>
    <property type="evidence" value="ECO:0007669"/>
    <property type="project" value="TreeGrafter"/>
</dbReference>
<proteinExistence type="predicted"/>
<dbReference type="GO" id="GO:0001156">
    <property type="term" value="F:TFIIIC-class transcription factor complex binding"/>
    <property type="evidence" value="ECO:0007669"/>
    <property type="project" value="TreeGrafter"/>
</dbReference>
<evidence type="ECO:0000259" key="2">
    <source>
        <dbReference type="PROSITE" id="PS50090"/>
    </source>
</evidence>
<feature type="compositionally biased region" description="Basic residues" evidence="1">
    <location>
        <begin position="249"/>
        <end position="267"/>
    </location>
</feature>
<organism evidence="3 4">
    <name type="scientific">Sistotremastrum suecicum HHB10207 ss-3</name>
    <dbReference type="NCBI Taxonomy" id="1314776"/>
    <lineage>
        <taxon>Eukaryota</taxon>
        <taxon>Fungi</taxon>
        <taxon>Dikarya</taxon>
        <taxon>Basidiomycota</taxon>
        <taxon>Agaricomycotina</taxon>
        <taxon>Agaricomycetes</taxon>
        <taxon>Sistotremastrales</taxon>
        <taxon>Sistotremastraceae</taxon>
        <taxon>Sistotremastrum</taxon>
    </lineage>
</organism>
<feature type="compositionally biased region" description="Polar residues" evidence="1">
    <location>
        <begin position="30"/>
        <end position="40"/>
    </location>
</feature>
<dbReference type="PANTHER" id="PTHR22929">
    <property type="entry name" value="RNA POLYMERASE III TRANSCRIPTION INITIATION FACTOR B"/>
    <property type="match status" value="1"/>
</dbReference>
<dbReference type="EMBL" id="KV428022">
    <property type="protein sequence ID" value="KZT41422.1"/>
    <property type="molecule type" value="Genomic_DNA"/>
</dbReference>
<feature type="compositionally biased region" description="Polar residues" evidence="1">
    <location>
        <begin position="104"/>
        <end position="130"/>
    </location>
</feature>
<dbReference type="SUPFAM" id="SSF46689">
    <property type="entry name" value="Homeodomain-like"/>
    <property type="match status" value="1"/>
</dbReference>
<protein>
    <recommendedName>
        <fullName evidence="2">Myb-like domain-containing protein</fullName>
    </recommendedName>
</protein>
<feature type="compositionally biased region" description="Basic residues" evidence="1">
    <location>
        <begin position="206"/>
        <end position="217"/>
    </location>
</feature>
<feature type="region of interest" description="Disordered" evidence="1">
    <location>
        <begin position="532"/>
        <end position="610"/>
    </location>
</feature>
<dbReference type="InterPro" id="IPR039467">
    <property type="entry name" value="TFIIIB_B''_Myb"/>
</dbReference>
<feature type="region of interest" description="Disordered" evidence="1">
    <location>
        <begin position="1"/>
        <end position="315"/>
    </location>
</feature>
<sequence length="610" mass="66402">MSTRVEKGGNKFKPVARIRRKVDGGDLDSRAQSVGSTSVARASETPAPVPEIQPLAESQQTNANIPSLPQTSSLDPPKKPHGVQIVIGARPAPSPSPAAAPRPVQSSTTSQNVAPAPTASAQPISTSSATPLLPPGSRATPSDRPRSTDEVSPAVVPTPQRQSNNDESEDLTTSPSQRMTTPPPLLPLPEGADNTDGQDAEEGTKSSKKQKARKKKTSKWEPSTSKTRKKRKSAQAEGASETTDEPPKKKSKRQGSRKPSRSRSRSRGRAEGDKSSADNSSDRETSGPRGRRARRKKESLDTNLEPGEPVDPTIVTMKDLCKDLAVGRVSSRHIEVQHAHLEAKKAERERRHRIDVTREAKDKRGEDPDDPNGGPSHPVLPDLTEASGDGGEFDYGQTLRSNHFAPEMRLDATGEMVLNEESLQIDRAADPDIAAEEEGMVHVEETDQSRFVNSATHSRKTKGGRWSKEETELFYDVLRQFNTDFTMMSLTLPGRSARECRNKFNSEDRKNKGRVDWALANPLPIDMNLLSQMTGKDFSGPTPTIQVAPPPQLEDDSPVVRKQSQTPALENGESNEASEERLPGSGSAEHISNEEEIIGTVDDVTWDDDD</sequence>
<dbReference type="InterPro" id="IPR009057">
    <property type="entry name" value="Homeodomain-like_sf"/>
</dbReference>
<feature type="compositionally biased region" description="Basic and acidic residues" evidence="1">
    <location>
        <begin position="332"/>
        <end position="366"/>
    </location>
</feature>
<feature type="compositionally biased region" description="Polar residues" evidence="1">
    <location>
        <begin position="159"/>
        <end position="180"/>
    </location>
</feature>
<dbReference type="CDD" id="cd00167">
    <property type="entry name" value="SANT"/>
    <property type="match status" value="1"/>
</dbReference>
<dbReference type="AlphaFoldDB" id="A0A166G8J2"/>
<dbReference type="STRING" id="1314776.A0A166G8J2"/>
<feature type="compositionally biased region" description="Polar residues" evidence="1">
    <location>
        <begin position="56"/>
        <end position="74"/>
    </location>
</feature>
<dbReference type="OrthoDB" id="272624at2759"/>
<evidence type="ECO:0000313" key="4">
    <source>
        <dbReference type="Proteomes" id="UP000076798"/>
    </source>
</evidence>
<gene>
    <name evidence="3" type="ORF">SISSUDRAFT_1126572</name>
</gene>
<dbReference type="Pfam" id="PF15963">
    <property type="entry name" value="Myb_DNA-bind_7"/>
    <property type="match status" value="1"/>
</dbReference>
<accession>A0A166G8J2</accession>
<keyword evidence="4" id="KW-1185">Reference proteome</keyword>